<dbReference type="AlphaFoldDB" id="T1KMP0"/>
<protein>
    <submittedName>
        <fullName evidence="1">Uncharacterized protein</fullName>
    </submittedName>
</protein>
<evidence type="ECO:0000313" key="1">
    <source>
        <dbReference type="EnsemblMetazoa" id="tetur15g02320.1"/>
    </source>
</evidence>
<reference evidence="1" key="2">
    <citation type="submission" date="2015-06" db="UniProtKB">
        <authorList>
            <consortium name="EnsemblMetazoa"/>
        </authorList>
    </citation>
    <scope>IDENTIFICATION</scope>
</reference>
<dbReference type="EMBL" id="CAEY01000248">
    <property type="status" value="NOT_ANNOTATED_CDS"/>
    <property type="molecule type" value="Genomic_DNA"/>
</dbReference>
<dbReference type="Proteomes" id="UP000015104">
    <property type="component" value="Unassembled WGS sequence"/>
</dbReference>
<sequence length="44" mass="5335">MTENLTINLKDRAIKRWNHILKKTPTKLDAKEIIIYLTDDEFYK</sequence>
<dbReference type="EnsemblMetazoa" id="tetur15g02320.1">
    <property type="protein sequence ID" value="tetur15g02320.1"/>
    <property type="gene ID" value="tetur15g02320"/>
</dbReference>
<proteinExistence type="predicted"/>
<evidence type="ECO:0000313" key="2">
    <source>
        <dbReference type="Proteomes" id="UP000015104"/>
    </source>
</evidence>
<accession>T1KMP0</accession>
<organism evidence="1 2">
    <name type="scientific">Tetranychus urticae</name>
    <name type="common">Two-spotted spider mite</name>
    <dbReference type="NCBI Taxonomy" id="32264"/>
    <lineage>
        <taxon>Eukaryota</taxon>
        <taxon>Metazoa</taxon>
        <taxon>Ecdysozoa</taxon>
        <taxon>Arthropoda</taxon>
        <taxon>Chelicerata</taxon>
        <taxon>Arachnida</taxon>
        <taxon>Acari</taxon>
        <taxon>Acariformes</taxon>
        <taxon>Trombidiformes</taxon>
        <taxon>Prostigmata</taxon>
        <taxon>Eleutherengona</taxon>
        <taxon>Raphignathae</taxon>
        <taxon>Tetranychoidea</taxon>
        <taxon>Tetranychidae</taxon>
        <taxon>Tetranychus</taxon>
    </lineage>
</organism>
<dbReference type="HOGENOM" id="CLU_3225218_0_0_1"/>
<keyword evidence="2" id="KW-1185">Reference proteome</keyword>
<name>T1KMP0_TETUR</name>
<reference evidence="2" key="1">
    <citation type="submission" date="2011-08" db="EMBL/GenBank/DDBJ databases">
        <authorList>
            <person name="Rombauts S."/>
        </authorList>
    </citation>
    <scope>NUCLEOTIDE SEQUENCE</scope>
    <source>
        <strain evidence="2">London</strain>
    </source>
</reference>